<keyword evidence="4" id="KW-1185">Reference proteome</keyword>
<feature type="compositionally biased region" description="Polar residues" evidence="1">
    <location>
        <begin position="78"/>
        <end position="100"/>
    </location>
</feature>
<keyword evidence="2" id="KW-1133">Transmembrane helix</keyword>
<gene>
    <name evidence="3" type="ORF">OFUS_LOCUS728</name>
</gene>
<evidence type="ECO:0000313" key="4">
    <source>
        <dbReference type="Proteomes" id="UP000749559"/>
    </source>
</evidence>
<keyword evidence="2" id="KW-0812">Transmembrane</keyword>
<organism evidence="3 4">
    <name type="scientific">Owenia fusiformis</name>
    <name type="common">Polychaete worm</name>
    <dbReference type="NCBI Taxonomy" id="6347"/>
    <lineage>
        <taxon>Eukaryota</taxon>
        <taxon>Metazoa</taxon>
        <taxon>Spiralia</taxon>
        <taxon>Lophotrochozoa</taxon>
        <taxon>Annelida</taxon>
        <taxon>Polychaeta</taxon>
        <taxon>Sedentaria</taxon>
        <taxon>Canalipalpata</taxon>
        <taxon>Sabellida</taxon>
        <taxon>Oweniida</taxon>
        <taxon>Oweniidae</taxon>
        <taxon>Owenia</taxon>
    </lineage>
</organism>
<feature type="region of interest" description="Disordered" evidence="1">
    <location>
        <begin position="157"/>
        <end position="184"/>
    </location>
</feature>
<comment type="caution">
    <text evidence="3">The sequence shown here is derived from an EMBL/GenBank/DDBJ whole genome shotgun (WGS) entry which is preliminary data.</text>
</comment>
<feature type="region of interest" description="Disordered" evidence="1">
    <location>
        <begin position="75"/>
        <end position="101"/>
    </location>
</feature>
<keyword evidence="2" id="KW-0472">Membrane</keyword>
<dbReference type="EMBL" id="CAIIXF020000001">
    <property type="protein sequence ID" value="CAH1773081.1"/>
    <property type="molecule type" value="Genomic_DNA"/>
</dbReference>
<name>A0A8J1U8W3_OWEFU</name>
<reference evidence="3" key="1">
    <citation type="submission" date="2022-03" db="EMBL/GenBank/DDBJ databases">
        <authorList>
            <person name="Martin C."/>
        </authorList>
    </citation>
    <scope>NUCLEOTIDE SEQUENCE</scope>
</reference>
<sequence>DDIVDNGFKPPIPECRVTTIATTEALTSAIPTEQDVTTEPTTTDLAVIGVVSGLLGLVIIILVVVIIFMNMRQKKSPTRNNRTEQNNNLPAVSNNPSQSGPIIENVYQNEVHVYQNEVNAHHNEVNQYQNEVNICPNEVHVYQNDVNQTEPVIHHMGEKSKDSSNIRDHDEKPLNTKHEGPQYKANPTTAQVRRSELYTKVDLKNKPKQSNAIKTTHDTLDKESTGKDNPMYQHQELQNDRACLQGLTSGHPKLKSNSIYFASDDDYSLETC</sequence>
<dbReference type="Proteomes" id="UP000749559">
    <property type="component" value="Unassembled WGS sequence"/>
</dbReference>
<feature type="compositionally biased region" description="Basic and acidic residues" evidence="1">
    <location>
        <begin position="157"/>
        <end position="181"/>
    </location>
</feature>
<feature type="compositionally biased region" description="Basic and acidic residues" evidence="1">
    <location>
        <begin position="215"/>
        <end position="226"/>
    </location>
</feature>
<dbReference type="AlphaFoldDB" id="A0A8J1U8W3"/>
<proteinExistence type="predicted"/>
<feature type="non-terminal residue" evidence="3">
    <location>
        <position position="1"/>
    </location>
</feature>
<evidence type="ECO:0000256" key="1">
    <source>
        <dbReference type="SAM" id="MobiDB-lite"/>
    </source>
</evidence>
<protein>
    <submittedName>
        <fullName evidence="3">Uncharacterized protein</fullName>
    </submittedName>
</protein>
<evidence type="ECO:0000313" key="3">
    <source>
        <dbReference type="EMBL" id="CAH1773081.1"/>
    </source>
</evidence>
<accession>A0A8J1U8W3</accession>
<evidence type="ECO:0000256" key="2">
    <source>
        <dbReference type="SAM" id="Phobius"/>
    </source>
</evidence>
<feature type="region of interest" description="Disordered" evidence="1">
    <location>
        <begin position="205"/>
        <end position="228"/>
    </location>
</feature>
<feature type="transmembrane region" description="Helical" evidence="2">
    <location>
        <begin position="45"/>
        <end position="69"/>
    </location>
</feature>